<keyword evidence="2" id="KW-0378">Hydrolase</keyword>
<dbReference type="EMBL" id="KN846993">
    <property type="protein sequence ID" value="KIW90575.1"/>
    <property type="molecule type" value="Genomic_DNA"/>
</dbReference>
<dbReference type="GeneID" id="27702150"/>
<dbReference type="SUPFAM" id="SSF53474">
    <property type="entry name" value="alpha/beta-Hydrolases"/>
    <property type="match status" value="1"/>
</dbReference>
<evidence type="ECO:0000259" key="3">
    <source>
        <dbReference type="Pfam" id="PF07859"/>
    </source>
</evidence>
<dbReference type="PANTHER" id="PTHR48081">
    <property type="entry name" value="AB HYDROLASE SUPERFAMILY PROTEIN C4A8.06C"/>
    <property type="match status" value="1"/>
</dbReference>
<dbReference type="Proteomes" id="UP000053789">
    <property type="component" value="Unassembled WGS sequence"/>
</dbReference>
<name>A0A0D2HIL3_CLAB1</name>
<dbReference type="RefSeq" id="XP_016617244.1">
    <property type="nucleotide sequence ID" value="XM_016766946.1"/>
</dbReference>
<protein>
    <recommendedName>
        <fullName evidence="3">Alpha/beta hydrolase fold-3 domain-containing protein</fullName>
    </recommendedName>
</protein>
<dbReference type="GO" id="GO:0016787">
    <property type="term" value="F:hydrolase activity"/>
    <property type="evidence" value="ECO:0007669"/>
    <property type="project" value="UniProtKB-KW"/>
</dbReference>
<dbReference type="PROSITE" id="PS01173">
    <property type="entry name" value="LIPASE_GDXG_HIS"/>
    <property type="match status" value="1"/>
</dbReference>
<dbReference type="Pfam" id="PF07859">
    <property type="entry name" value="Abhydrolase_3"/>
    <property type="match status" value="1"/>
</dbReference>
<dbReference type="InterPro" id="IPR029058">
    <property type="entry name" value="AB_hydrolase_fold"/>
</dbReference>
<keyword evidence="5" id="KW-1185">Reference proteome</keyword>
<organism evidence="4 5">
    <name type="scientific">Cladophialophora bantiana (strain ATCC 10958 / CBS 173.52 / CDC B-1940 / NIH 8579)</name>
    <name type="common">Xylohypha bantiana</name>
    <dbReference type="NCBI Taxonomy" id="1442370"/>
    <lineage>
        <taxon>Eukaryota</taxon>
        <taxon>Fungi</taxon>
        <taxon>Dikarya</taxon>
        <taxon>Ascomycota</taxon>
        <taxon>Pezizomycotina</taxon>
        <taxon>Eurotiomycetes</taxon>
        <taxon>Chaetothyriomycetidae</taxon>
        <taxon>Chaetothyriales</taxon>
        <taxon>Herpotrichiellaceae</taxon>
        <taxon>Cladophialophora</taxon>
    </lineage>
</organism>
<proteinExistence type="inferred from homology"/>
<dbReference type="InterPro" id="IPR050300">
    <property type="entry name" value="GDXG_lipolytic_enzyme"/>
</dbReference>
<dbReference type="InterPro" id="IPR002168">
    <property type="entry name" value="Lipase_GDXG_HIS_AS"/>
</dbReference>
<accession>A0A0D2HIL3</accession>
<feature type="domain" description="Alpha/beta hydrolase fold-3" evidence="3">
    <location>
        <begin position="108"/>
        <end position="326"/>
    </location>
</feature>
<gene>
    <name evidence="4" type="ORF">Z519_09222</name>
</gene>
<dbReference type="OrthoDB" id="408631at2759"/>
<dbReference type="Gene3D" id="3.40.50.1820">
    <property type="entry name" value="alpha/beta hydrolase"/>
    <property type="match status" value="1"/>
</dbReference>
<evidence type="ECO:0000313" key="4">
    <source>
        <dbReference type="EMBL" id="KIW90575.1"/>
    </source>
</evidence>
<dbReference type="HOGENOM" id="CLU_012494_6_3_1"/>
<sequence length="356" mass="40020">MADYSQFGSLCEEWLNLVQDKGIVFPVALLNTQEQRRTFRTASNVARCRASEDALKKQEGLDVTTQTKSILCRDFQEIGARVYWPYPIARSQETKLGELQNGDSCKVLLYFHGGGFLSGNLSTEDGTCVQLASQGNIVVVSINYRHTPEWTYPHPFDDAWDARCQVLHQPQTLGLPPNIDLYVAGISSGANLAASLTVRERMANDVKIQGQALWMPWLCHPDSFPFHAIERPEKSSPIQCRHAPLLPYSLVEAFAEMLQVDDEGRRDVITNPLLCSEIVMERMPPTHILVCGNDPLRDHGMLFADKLDSSGVQVRSKIYPGLPHGFRRVNGLRSNSIWDNDLREGIQWLLKTGRSL</sequence>
<reference evidence="4" key="1">
    <citation type="submission" date="2015-01" db="EMBL/GenBank/DDBJ databases">
        <title>The Genome Sequence of Cladophialophora bantiana CBS 173.52.</title>
        <authorList>
            <consortium name="The Broad Institute Genomics Platform"/>
            <person name="Cuomo C."/>
            <person name="de Hoog S."/>
            <person name="Gorbushina A."/>
            <person name="Stielow B."/>
            <person name="Teixiera M."/>
            <person name="Abouelleil A."/>
            <person name="Chapman S.B."/>
            <person name="Priest M."/>
            <person name="Young S.K."/>
            <person name="Wortman J."/>
            <person name="Nusbaum C."/>
            <person name="Birren B."/>
        </authorList>
    </citation>
    <scope>NUCLEOTIDE SEQUENCE [LARGE SCALE GENOMIC DNA]</scope>
    <source>
        <strain evidence="4">CBS 173.52</strain>
    </source>
</reference>
<dbReference type="AlphaFoldDB" id="A0A0D2HIL3"/>
<evidence type="ECO:0000313" key="5">
    <source>
        <dbReference type="Proteomes" id="UP000053789"/>
    </source>
</evidence>
<dbReference type="VEuPathDB" id="FungiDB:Z519_09222"/>
<evidence type="ECO:0000256" key="2">
    <source>
        <dbReference type="ARBA" id="ARBA00022801"/>
    </source>
</evidence>
<comment type="similarity">
    <text evidence="1">Belongs to the 'GDXG' lipolytic enzyme family.</text>
</comment>
<dbReference type="InterPro" id="IPR013094">
    <property type="entry name" value="AB_hydrolase_3"/>
</dbReference>
<evidence type="ECO:0000256" key="1">
    <source>
        <dbReference type="ARBA" id="ARBA00010515"/>
    </source>
</evidence>
<dbReference type="PANTHER" id="PTHR48081:SF8">
    <property type="entry name" value="ALPHA_BETA HYDROLASE FOLD-3 DOMAIN-CONTAINING PROTEIN-RELATED"/>
    <property type="match status" value="1"/>
</dbReference>